<protein>
    <recommendedName>
        <fullName evidence="3 9">DNA repair protein RecN</fullName>
    </recommendedName>
    <alternativeName>
        <fullName evidence="8 9">Recombination protein N</fullName>
    </alternativeName>
</protein>
<dbReference type="SUPFAM" id="SSF52540">
    <property type="entry name" value="P-loop containing nucleoside triphosphate hydrolases"/>
    <property type="match status" value="2"/>
</dbReference>
<keyword evidence="7 9" id="KW-0234">DNA repair</keyword>
<name>A0ABQ2EU27_9DEIO</name>
<evidence type="ECO:0000313" key="11">
    <source>
        <dbReference type="EMBL" id="GGK20828.1"/>
    </source>
</evidence>
<comment type="caution">
    <text evidence="11">The sequence shown here is derived from an EMBL/GenBank/DDBJ whole genome shotgun (WGS) entry which is preliminary data.</text>
</comment>
<keyword evidence="5 9" id="KW-0227">DNA damage</keyword>
<organism evidence="11 12">
    <name type="scientific">Deinococcus malanensis</name>
    <dbReference type="NCBI Taxonomy" id="1706855"/>
    <lineage>
        <taxon>Bacteria</taxon>
        <taxon>Thermotogati</taxon>
        <taxon>Deinococcota</taxon>
        <taxon>Deinococci</taxon>
        <taxon>Deinococcales</taxon>
        <taxon>Deinococcaceae</taxon>
        <taxon>Deinococcus</taxon>
    </lineage>
</organism>
<comment type="function">
    <text evidence="1 9">May be involved in recombinational repair of damaged DNA.</text>
</comment>
<dbReference type="CDD" id="cd03241">
    <property type="entry name" value="ABC_RecN"/>
    <property type="match status" value="2"/>
</dbReference>
<evidence type="ECO:0000256" key="9">
    <source>
        <dbReference type="PIRNR" id="PIRNR003128"/>
    </source>
</evidence>
<dbReference type="InterPro" id="IPR027417">
    <property type="entry name" value="P-loop_NTPase"/>
</dbReference>
<evidence type="ECO:0000256" key="4">
    <source>
        <dbReference type="ARBA" id="ARBA00022741"/>
    </source>
</evidence>
<evidence type="ECO:0000313" key="12">
    <source>
        <dbReference type="Proteomes" id="UP000647587"/>
    </source>
</evidence>
<evidence type="ECO:0000256" key="7">
    <source>
        <dbReference type="ARBA" id="ARBA00023204"/>
    </source>
</evidence>
<accession>A0ABQ2EU27</accession>
<keyword evidence="4" id="KW-0547">Nucleotide-binding</keyword>
<reference evidence="12" key="1">
    <citation type="journal article" date="2019" name="Int. J. Syst. Evol. Microbiol.">
        <title>The Global Catalogue of Microorganisms (GCM) 10K type strain sequencing project: providing services to taxonomists for standard genome sequencing and annotation.</title>
        <authorList>
            <consortium name="The Broad Institute Genomics Platform"/>
            <consortium name="The Broad Institute Genome Sequencing Center for Infectious Disease"/>
            <person name="Wu L."/>
            <person name="Ma J."/>
        </authorList>
    </citation>
    <scope>NUCLEOTIDE SEQUENCE [LARGE SCALE GENOMIC DNA]</scope>
    <source>
        <strain evidence="12">JCM 30331</strain>
    </source>
</reference>
<feature type="domain" description="RecF/RecN/SMC N-terminal" evidence="10">
    <location>
        <begin position="5"/>
        <end position="486"/>
    </location>
</feature>
<evidence type="ECO:0000256" key="5">
    <source>
        <dbReference type="ARBA" id="ARBA00022763"/>
    </source>
</evidence>
<sequence length="534" mass="57934">MGPALARLEVRNLATIESLDLDFAPGFSVFTGETGAGKSIIVDALGLLLGARANTDLIRTGEEGLLVSGFWQDEEIASRRVTTQGRSTARLDGEVVSLRELQDWAQRRLTIHWQHSAVSLLSPANQRALLDRQVPGELQGYQEAYRTWQEARERLETLRATDRERARQLDLLTFQAQEIAQVAPQIGEEEPLQADLMRLSNLDTIAQGAAGALELLSEAEENATGYLAEAVRALNASARYDETSAQLQVELRTAMESVQAIVGELRNVAESSAPDPEELARVEGRLGTLSKLRAKYGPTLDDVLEFHAGVEQELALLTRDEQDAGTLDAEVSHLRTLVEQAGRCLDEARTRRAGPLAAELVEVIRQLGMPHARLEFLPTPHPEPTAHGLSDVTLRFTANPGEELAPLSDVASGGELSRVMLAISTVLGADTPAVVFDEVDAGIGGGAALAVAAQLGRLARERQVFVVTHLAQIAARADHHYKVEKAVEGGRTVSRVRRLVPAERLEEIARMLSGNTSDAALKHARELLDVPHVS</sequence>
<keyword evidence="12" id="KW-1185">Reference proteome</keyword>
<dbReference type="EMBL" id="BMPP01000004">
    <property type="protein sequence ID" value="GGK20828.1"/>
    <property type="molecule type" value="Genomic_DNA"/>
</dbReference>
<dbReference type="Gene3D" id="3.40.50.300">
    <property type="entry name" value="P-loop containing nucleotide triphosphate hydrolases"/>
    <property type="match status" value="2"/>
</dbReference>
<evidence type="ECO:0000256" key="2">
    <source>
        <dbReference type="ARBA" id="ARBA00009441"/>
    </source>
</evidence>
<dbReference type="PIRSF" id="PIRSF003128">
    <property type="entry name" value="RecN"/>
    <property type="match status" value="1"/>
</dbReference>
<comment type="similarity">
    <text evidence="2 9">Belongs to the RecN family.</text>
</comment>
<dbReference type="InterPro" id="IPR003395">
    <property type="entry name" value="RecF/RecN/SMC_N"/>
</dbReference>
<dbReference type="PANTHER" id="PTHR11059:SF0">
    <property type="entry name" value="DNA REPAIR PROTEIN RECN"/>
    <property type="match status" value="1"/>
</dbReference>
<gene>
    <name evidence="11" type="primary">recN</name>
    <name evidence="11" type="ORF">GCM10008955_12840</name>
</gene>
<evidence type="ECO:0000256" key="3">
    <source>
        <dbReference type="ARBA" id="ARBA00021315"/>
    </source>
</evidence>
<keyword evidence="6" id="KW-0067">ATP-binding</keyword>
<evidence type="ECO:0000256" key="1">
    <source>
        <dbReference type="ARBA" id="ARBA00003618"/>
    </source>
</evidence>
<dbReference type="PANTHER" id="PTHR11059">
    <property type="entry name" value="DNA REPAIR PROTEIN RECN"/>
    <property type="match status" value="1"/>
</dbReference>
<dbReference type="Proteomes" id="UP000647587">
    <property type="component" value="Unassembled WGS sequence"/>
</dbReference>
<evidence type="ECO:0000259" key="10">
    <source>
        <dbReference type="Pfam" id="PF02463"/>
    </source>
</evidence>
<proteinExistence type="inferred from homology"/>
<evidence type="ECO:0000256" key="6">
    <source>
        <dbReference type="ARBA" id="ARBA00022840"/>
    </source>
</evidence>
<dbReference type="Pfam" id="PF02463">
    <property type="entry name" value="SMC_N"/>
    <property type="match status" value="1"/>
</dbReference>
<dbReference type="InterPro" id="IPR004604">
    <property type="entry name" value="DNA_recomb/repair_RecN"/>
</dbReference>
<evidence type="ECO:0000256" key="8">
    <source>
        <dbReference type="ARBA" id="ARBA00033408"/>
    </source>
</evidence>